<feature type="region of interest" description="Disordered" evidence="2">
    <location>
        <begin position="372"/>
        <end position="424"/>
    </location>
</feature>
<dbReference type="Pfam" id="PF17919">
    <property type="entry name" value="RT_RNaseH_2"/>
    <property type="match status" value="1"/>
</dbReference>
<dbReference type="InterPro" id="IPR050951">
    <property type="entry name" value="Retrovirus_Pol_polyprotein"/>
</dbReference>
<evidence type="ECO:0000259" key="3">
    <source>
        <dbReference type="Pfam" id="PF17919"/>
    </source>
</evidence>
<gene>
    <name evidence="4" type="ORF">MEDL_47586</name>
</gene>
<keyword evidence="1" id="KW-0511">Multifunctional enzyme</keyword>
<keyword evidence="5" id="KW-1185">Reference proteome</keyword>
<dbReference type="InterPro" id="IPR041577">
    <property type="entry name" value="RT_RNaseH_2"/>
</dbReference>
<dbReference type="PANTHER" id="PTHR37984">
    <property type="entry name" value="PROTEIN CBG26694"/>
    <property type="match status" value="1"/>
</dbReference>
<dbReference type="Proteomes" id="UP000683360">
    <property type="component" value="Unassembled WGS sequence"/>
</dbReference>
<dbReference type="PANTHER" id="PTHR37984:SF5">
    <property type="entry name" value="PROTEIN NYNRIN-LIKE"/>
    <property type="match status" value="1"/>
</dbReference>
<evidence type="ECO:0000256" key="2">
    <source>
        <dbReference type="SAM" id="MobiDB-lite"/>
    </source>
</evidence>
<sequence>MVPPRHEAIIKSGLTNKAKYRSVSSSLGILTPERPFLERLGLALAKTLVDSADGVVYTRVYNPGSSDVIVYRHTHLALFTPVCRVGPVIDMNEMSNICEVEVDATRSTGNIPEHLRPMFEIGCRNLDEKQAELFKNFLDAHQECFAQPGEVGRTNMGTHKIKLRDDKPIREPHRRIPMYKRQALEDEVRKKYVKDFSKIAKPLFDLTKKNQKFAWNKGAEAAFLELKSRLISAPILGFPQADGSEFILDTDASAYAIGAVLSQIQDGKERVIAYGRPFRIRTDHGSLTWLQNFREPDGQIHRWIQQLSQFHMKIEHRPGVRHGNADAMSRLVTDNGEFCKQCEMPWGYGYEGPIETEIKYMKEGDEKSIDVVSENSDSHDDHTRPRFDCVGNNDTDVVVNPDSGESPLVRRGRKSNRPKIAQQKPMPNIDLRLETVRARQEADIILGENFEL</sequence>
<evidence type="ECO:0000256" key="1">
    <source>
        <dbReference type="ARBA" id="ARBA00023268"/>
    </source>
</evidence>
<dbReference type="EMBL" id="CAJPWZ010002286">
    <property type="protein sequence ID" value="CAG2235002.1"/>
    <property type="molecule type" value="Genomic_DNA"/>
</dbReference>
<accession>A0A8S3U237</accession>
<proteinExistence type="predicted"/>
<feature type="compositionally biased region" description="Basic and acidic residues" evidence="2">
    <location>
        <begin position="376"/>
        <end position="387"/>
    </location>
</feature>
<feature type="domain" description="Reverse transcriptase/retrotransposon-derived protein RNase H-like" evidence="3">
    <location>
        <begin position="215"/>
        <end position="274"/>
    </location>
</feature>
<comment type="caution">
    <text evidence="4">The sequence shown here is derived from an EMBL/GenBank/DDBJ whole genome shotgun (WGS) entry which is preliminary data.</text>
</comment>
<dbReference type="GO" id="GO:0003824">
    <property type="term" value="F:catalytic activity"/>
    <property type="evidence" value="ECO:0007669"/>
    <property type="project" value="UniProtKB-KW"/>
</dbReference>
<dbReference type="SUPFAM" id="SSF56672">
    <property type="entry name" value="DNA/RNA polymerases"/>
    <property type="match status" value="1"/>
</dbReference>
<dbReference type="CDD" id="cd09274">
    <property type="entry name" value="RNase_HI_RT_Ty3"/>
    <property type="match status" value="1"/>
</dbReference>
<name>A0A8S3U237_MYTED</name>
<dbReference type="InterPro" id="IPR043128">
    <property type="entry name" value="Rev_trsase/Diguanyl_cyclase"/>
</dbReference>
<evidence type="ECO:0000313" key="4">
    <source>
        <dbReference type="EMBL" id="CAG2235002.1"/>
    </source>
</evidence>
<dbReference type="InterPro" id="IPR043502">
    <property type="entry name" value="DNA/RNA_pol_sf"/>
</dbReference>
<dbReference type="Gene3D" id="3.30.70.270">
    <property type="match status" value="1"/>
</dbReference>
<dbReference type="OrthoDB" id="6097563at2759"/>
<organism evidence="4 5">
    <name type="scientific">Mytilus edulis</name>
    <name type="common">Blue mussel</name>
    <dbReference type="NCBI Taxonomy" id="6550"/>
    <lineage>
        <taxon>Eukaryota</taxon>
        <taxon>Metazoa</taxon>
        <taxon>Spiralia</taxon>
        <taxon>Lophotrochozoa</taxon>
        <taxon>Mollusca</taxon>
        <taxon>Bivalvia</taxon>
        <taxon>Autobranchia</taxon>
        <taxon>Pteriomorphia</taxon>
        <taxon>Mytilida</taxon>
        <taxon>Mytiloidea</taxon>
        <taxon>Mytilidae</taxon>
        <taxon>Mytilinae</taxon>
        <taxon>Mytilus</taxon>
    </lineage>
</organism>
<protein>
    <recommendedName>
        <fullName evidence="3">Reverse transcriptase/retrotransposon-derived protein RNase H-like domain-containing protein</fullName>
    </recommendedName>
</protein>
<reference evidence="4" key="1">
    <citation type="submission" date="2021-03" db="EMBL/GenBank/DDBJ databases">
        <authorList>
            <person name="Bekaert M."/>
        </authorList>
    </citation>
    <scope>NUCLEOTIDE SEQUENCE</scope>
</reference>
<dbReference type="AlphaFoldDB" id="A0A8S3U237"/>
<evidence type="ECO:0000313" key="5">
    <source>
        <dbReference type="Proteomes" id="UP000683360"/>
    </source>
</evidence>